<feature type="region of interest" description="Disordered" evidence="3">
    <location>
        <begin position="290"/>
        <end position="319"/>
    </location>
</feature>
<protein>
    <submittedName>
        <fullName evidence="6">Polysaccharide deacetylase family protein</fullName>
    </submittedName>
</protein>
<evidence type="ECO:0000313" key="6">
    <source>
        <dbReference type="EMBL" id="MBU5490540.1"/>
    </source>
</evidence>
<feature type="compositionally biased region" description="Polar residues" evidence="3">
    <location>
        <begin position="28"/>
        <end position="47"/>
    </location>
</feature>
<evidence type="ECO:0000256" key="4">
    <source>
        <dbReference type="SAM" id="SignalP"/>
    </source>
</evidence>
<dbReference type="PROSITE" id="PS51677">
    <property type="entry name" value="NODB"/>
    <property type="match status" value="1"/>
</dbReference>
<evidence type="ECO:0000259" key="5">
    <source>
        <dbReference type="PROSITE" id="PS51677"/>
    </source>
</evidence>
<evidence type="ECO:0000313" key="7">
    <source>
        <dbReference type="Proteomes" id="UP000783588"/>
    </source>
</evidence>
<name>A0ABS6EUJ2_9FIRM</name>
<feature type="compositionally biased region" description="Basic and acidic residues" evidence="3">
    <location>
        <begin position="57"/>
        <end position="80"/>
    </location>
</feature>
<accession>A0ABS6EUJ2</accession>
<dbReference type="Proteomes" id="UP000783588">
    <property type="component" value="Unassembled WGS sequence"/>
</dbReference>
<feature type="signal peptide" evidence="4">
    <location>
        <begin position="1"/>
        <end position="30"/>
    </location>
</feature>
<evidence type="ECO:0000256" key="2">
    <source>
        <dbReference type="ARBA" id="ARBA00022801"/>
    </source>
</evidence>
<reference evidence="6 7" key="1">
    <citation type="submission" date="2021-06" db="EMBL/GenBank/DDBJ databases">
        <authorList>
            <person name="Sun Q."/>
            <person name="Li D."/>
        </authorList>
    </citation>
    <scope>NUCLEOTIDE SEQUENCE [LARGE SCALE GENOMIC DNA]</scope>
    <source>
        <strain evidence="6 7">MSJd-7</strain>
    </source>
</reference>
<organism evidence="6 7">
    <name type="scientific">Butyricicoccus intestinisimiae</name>
    <dbReference type="NCBI Taxonomy" id="2841509"/>
    <lineage>
        <taxon>Bacteria</taxon>
        <taxon>Bacillati</taxon>
        <taxon>Bacillota</taxon>
        <taxon>Clostridia</taxon>
        <taxon>Eubacteriales</taxon>
        <taxon>Butyricicoccaceae</taxon>
        <taxon>Butyricicoccus</taxon>
    </lineage>
</organism>
<comment type="caution">
    <text evidence="6">The sequence shown here is derived from an EMBL/GenBank/DDBJ whole genome shotgun (WGS) entry which is preliminary data.</text>
</comment>
<proteinExistence type="predicted"/>
<sequence>MTKWKKRLILSGIAAMLCAAILTGCGTSNSQSSGKDTGGSAQSTSADAGSAEQAAEQQKKVEEQKKKEEQEQAAKIPKGDKYIALTFDDGPTGNEGGRTERLLDGLKQRNAHATFFLCGYRVKDFNSMMKRYLAEGHEVGNHTMDHRLAHEVSDGDYEQVSSNNDLIQSYTGQKPTLFRPCGGEYNDSVQASMKQLGMPLILWDVDTLDWKYRDAASVKQHILDGAQDGAIVLEHDLYETTVEGVLAAIDELQQQGYAFVTVSELAKIKGVTLEPGQVYTGFTDEDLGLTAETDAAANSESTESTDSTANTQASDSTSN</sequence>
<feature type="compositionally biased region" description="Polar residues" evidence="3">
    <location>
        <begin position="296"/>
        <end position="319"/>
    </location>
</feature>
<gene>
    <name evidence="6" type="ORF">KQI75_07885</name>
</gene>
<dbReference type="PANTHER" id="PTHR10587:SF133">
    <property type="entry name" value="CHITIN DEACETYLASE 1-RELATED"/>
    <property type="match status" value="1"/>
</dbReference>
<dbReference type="RefSeq" id="WP_216470190.1">
    <property type="nucleotide sequence ID" value="NZ_JAHLQI010000003.1"/>
</dbReference>
<dbReference type="PROSITE" id="PS51257">
    <property type="entry name" value="PROKAR_LIPOPROTEIN"/>
    <property type="match status" value="1"/>
</dbReference>
<keyword evidence="2" id="KW-0378">Hydrolase</keyword>
<keyword evidence="1" id="KW-0479">Metal-binding</keyword>
<evidence type="ECO:0000256" key="3">
    <source>
        <dbReference type="SAM" id="MobiDB-lite"/>
    </source>
</evidence>
<feature type="chain" id="PRO_5045444062" evidence="4">
    <location>
        <begin position="31"/>
        <end position="319"/>
    </location>
</feature>
<dbReference type="PANTHER" id="PTHR10587">
    <property type="entry name" value="GLYCOSYL TRANSFERASE-RELATED"/>
    <property type="match status" value="1"/>
</dbReference>
<dbReference type="Pfam" id="PF01522">
    <property type="entry name" value="Polysacc_deac_1"/>
    <property type="match status" value="1"/>
</dbReference>
<dbReference type="InterPro" id="IPR050248">
    <property type="entry name" value="Polysacc_deacetylase_ArnD"/>
</dbReference>
<feature type="region of interest" description="Disordered" evidence="3">
    <location>
        <begin position="28"/>
        <end position="80"/>
    </location>
</feature>
<keyword evidence="4" id="KW-0732">Signal</keyword>
<keyword evidence="7" id="KW-1185">Reference proteome</keyword>
<dbReference type="EMBL" id="JAHLQI010000003">
    <property type="protein sequence ID" value="MBU5490540.1"/>
    <property type="molecule type" value="Genomic_DNA"/>
</dbReference>
<feature type="domain" description="NodB homology" evidence="5">
    <location>
        <begin position="81"/>
        <end position="260"/>
    </location>
</feature>
<evidence type="ECO:0000256" key="1">
    <source>
        <dbReference type="ARBA" id="ARBA00022723"/>
    </source>
</evidence>
<dbReference type="InterPro" id="IPR002509">
    <property type="entry name" value="NODB_dom"/>
</dbReference>